<sequence length="65" mass="7564">MLPPIWPSDGVDSPAFWLAVLMWCVFFVVMRLLGKKNRPARRHRHCHGKESRVPEKENPSDPPWG</sequence>
<feature type="transmembrane region" description="Helical" evidence="2">
    <location>
        <begin position="15"/>
        <end position="34"/>
    </location>
</feature>
<dbReference type="STRING" id="584.AOUC001_14420"/>
<evidence type="ECO:0000256" key="2">
    <source>
        <dbReference type="SAM" id="Phobius"/>
    </source>
</evidence>
<proteinExistence type="predicted"/>
<keyword evidence="2" id="KW-0812">Transmembrane</keyword>
<evidence type="ECO:0000313" key="5">
    <source>
        <dbReference type="Proteomes" id="UP000195540"/>
    </source>
</evidence>
<evidence type="ECO:0000313" key="6">
    <source>
        <dbReference type="Proteomes" id="UP000251485"/>
    </source>
</evidence>
<feature type="compositionally biased region" description="Basic and acidic residues" evidence="1">
    <location>
        <begin position="48"/>
        <end position="59"/>
    </location>
</feature>
<organism evidence="4 6">
    <name type="scientific">Proteus mirabilis</name>
    <dbReference type="NCBI Taxonomy" id="584"/>
    <lineage>
        <taxon>Bacteria</taxon>
        <taxon>Pseudomonadati</taxon>
        <taxon>Pseudomonadota</taxon>
        <taxon>Gammaproteobacteria</taxon>
        <taxon>Enterobacterales</taxon>
        <taxon>Morganellaceae</taxon>
        <taxon>Proteus</taxon>
    </lineage>
</organism>
<feature type="region of interest" description="Disordered" evidence="1">
    <location>
        <begin position="37"/>
        <end position="65"/>
    </location>
</feature>
<reference evidence="3 5" key="1">
    <citation type="submission" date="2017-05" db="EMBL/GenBank/DDBJ databases">
        <title>Whole genome sequencing of Proteus mirabilis AR_0155.</title>
        <authorList>
            <person name="Conlan S."/>
            <person name="Thomas P.J."/>
            <person name="Mullikin J."/>
            <person name="Frank K.M."/>
            <person name="Segre J.A."/>
        </authorList>
    </citation>
    <scope>NUCLEOTIDE SEQUENCE [LARGE SCALE GENOMIC DNA]</scope>
    <source>
        <strain evidence="3 5">AR_0155</strain>
    </source>
</reference>
<feature type="compositionally biased region" description="Basic residues" evidence="1">
    <location>
        <begin position="37"/>
        <end position="47"/>
    </location>
</feature>
<evidence type="ECO:0000313" key="4">
    <source>
        <dbReference type="EMBL" id="SPY97674.1"/>
    </source>
</evidence>
<evidence type="ECO:0000256" key="1">
    <source>
        <dbReference type="SAM" id="MobiDB-lite"/>
    </source>
</evidence>
<evidence type="ECO:0000313" key="3">
    <source>
        <dbReference type="EMBL" id="ARX33484.1"/>
    </source>
</evidence>
<protein>
    <submittedName>
        <fullName evidence="4">Subunit of ATP synthase</fullName>
    </submittedName>
</protein>
<name>A0A1Z1SR57_PROMI</name>
<dbReference type="AlphaFoldDB" id="A0A1Z1SR57"/>
<dbReference type="Proteomes" id="UP000195540">
    <property type="component" value="Chromosome"/>
</dbReference>
<keyword evidence="2" id="KW-1133">Transmembrane helix</keyword>
<accession>A0A1Z1SR57</accession>
<reference evidence="4 6" key="2">
    <citation type="submission" date="2018-06" db="EMBL/GenBank/DDBJ databases">
        <authorList>
            <consortium name="Pathogen Informatics"/>
            <person name="Doyle S."/>
        </authorList>
    </citation>
    <scope>NUCLEOTIDE SEQUENCE [LARGE SCALE GENOMIC DNA]</scope>
    <source>
        <strain evidence="4 6">NCTC10975</strain>
    </source>
</reference>
<dbReference type="EMBL" id="CP021694">
    <property type="protein sequence ID" value="ARX33484.1"/>
    <property type="molecule type" value="Genomic_DNA"/>
</dbReference>
<gene>
    <name evidence="3" type="ORF">AM402_04730</name>
    <name evidence="4" type="ORF">NCTC10975_02782</name>
</gene>
<dbReference type="EMBL" id="UAUE01000022">
    <property type="protein sequence ID" value="SPY97674.1"/>
    <property type="molecule type" value="Genomic_DNA"/>
</dbReference>
<dbReference type="Proteomes" id="UP000251485">
    <property type="component" value="Unassembled WGS sequence"/>
</dbReference>
<keyword evidence="2" id="KW-0472">Membrane</keyword>